<proteinExistence type="predicted"/>
<evidence type="ECO:0000313" key="1">
    <source>
        <dbReference type="EMBL" id="GEB02850.1"/>
    </source>
</evidence>
<protein>
    <recommendedName>
        <fullName evidence="3">Uracil-DNA glycosylase-like domain-containing protein</fullName>
    </recommendedName>
</protein>
<dbReference type="AlphaFoldDB" id="A0A4Y3M0S1"/>
<keyword evidence="2" id="KW-1185">Reference proteome</keyword>
<reference evidence="1 2" key="1">
    <citation type="submission" date="2019-06" db="EMBL/GenBank/DDBJ databases">
        <title>Whole genome shotgun sequence of Gluconobacter roseus NBRC 3990.</title>
        <authorList>
            <person name="Hosoyama A."/>
            <person name="Uohara A."/>
            <person name="Ohji S."/>
            <person name="Ichikawa N."/>
        </authorList>
    </citation>
    <scope>NUCLEOTIDE SEQUENCE [LARGE SCALE GENOMIC DNA]</scope>
    <source>
        <strain evidence="1 2">NBRC 3990</strain>
    </source>
</reference>
<dbReference type="RefSeq" id="WP_062508593.1">
    <property type="nucleotide sequence ID" value="NZ_BAQZ01000016.1"/>
</dbReference>
<accession>A0A4Y3M0S1</accession>
<dbReference type="Proteomes" id="UP000320772">
    <property type="component" value="Unassembled WGS sequence"/>
</dbReference>
<gene>
    <name evidence="1" type="ORF">GRO01_04260</name>
</gene>
<comment type="caution">
    <text evidence="1">The sequence shown here is derived from an EMBL/GenBank/DDBJ whole genome shotgun (WGS) entry which is preliminary data.</text>
</comment>
<name>A0A4Y3M0S1_9PROT</name>
<sequence length="229" mass="25737">MTDGPALLVRKIYRETEALYARFAPEMGQAALGYRILYGPPRPCPDILFIGFQPGGRAQDALDGLAEGQHISWPSRFEFAAAPWPLARAIRKIFSVEDLDRCTGLNLVFFRAPSMTAWRQIPRPVRKELERFSLEKCEEIVKVLCPRMILVIGLGTFKALAQGLPVLRKEHSRRPDVLAREGQIWGFPAIGVAHLTGSRINRHDADRLAAFLRDKTGFHANPTSLHPDM</sequence>
<dbReference type="EMBL" id="BJLY01000001">
    <property type="protein sequence ID" value="GEB02850.1"/>
    <property type="molecule type" value="Genomic_DNA"/>
</dbReference>
<dbReference type="STRING" id="586239.AD943_05020"/>
<evidence type="ECO:0000313" key="2">
    <source>
        <dbReference type="Proteomes" id="UP000320772"/>
    </source>
</evidence>
<evidence type="ECO:0008006" key="3">
    <source>
        <dbReference type="Google" id="ProtNLM"/>
    </source>
</evidence>
<organism evidence="1 2">
    <name type="scientific">Gluconobacter roseus NBRC 3990</name>
    <dbReference type="NCBI Taxonomy" id="1307950"/>
    <lineage>
        <taxon>Bacteria</taxon>
        <taxon>Pseudomonadati</taxon>
        <taxon>Pseudomonadota</taxon>
        <taxon>Alphaproteobacteria</taxon>
        <taxon>Acetobacterales</taxon>
        <taxon>Acetobacteraceae</taxon>
        <taxon>Gluconobacter</taxon>
    </lineage>
</organism>